<feature type="non-terminal residue" evidence="2">
    <location>
        <position position="189"/>
    </location>
</feature>
<dbReference type="AlphaFoldDB" id="A0AAD6VCW4"/>
<reference evidence="2" key="1">
    <citation type="submission" date="2023-03" db="EMBL/GenBank/DDBJ databases">
        <title>Massive genome expansion in bonnet fungi (Mycena s.s.) driven by repeated elements and novel gene families across ecological guilds.</title>
        <authorList>
            <consortium name="Lawrence Berkeley National Laboratory"/>
            <person name="Harder C.B."/>
            <person name="Miyauchi S."/>
            <person name="Viragh M."/>
            <person name="Kuo A."/>
            <person name="Thoen E."/>
            <person name="Andreopoulos B."/>
            <person name="Lu D."/>
            <person name="Skrede I."/>
            <person name="Drula E."/>
            <person name="Henrissat B."/>
            <person name="Morin E."/>
            <person name="Kohler A."/>
            <person name="Barry K."/>
            <person name="LaButti K."/>
            <person name="Morin E."/>
            <person name="Salamov A."/>
            <person name="Lipzen A."/>
            <person name="Mereny Z."/>
            <person name="Hegedus B."/>
            <person name="Baldrian P."/>
            <person name="Stursova M."/>
            <person name="Weitz H."/>
            <person name="Taylor A."/>
            <person name="Grigoriev I.V."/>
            <person name="Nagy L.G."/>
            <person name="Martin F."/>
            <person name="Kauserud H."/>
        </authorList>
    </citation>
    <scope>NUCLEOTIDE SEQUENCE</scope>
    <source>
        <strain evidence="2">9144</strain>
    </source>
</reference>
<feature type="region of interest" description="Disordered" evidence="1">
    <location>
        <begin position="1"/>
        <end position="29"/>
    </location>
</feature>
<organism evidence="2 3">
    <name type="scientific">Mycena pura</name>
    <dbReference type="NCBI Taxonomy" id="153505"/>
    <lineage>
        <taxon>Eukaryota</taxon>
        <taxon>Fungi</taxon>
        <taxon>Dikarya</taxon>
        <taxon>Basidiomycota</taxon>
        <taxon>Agaricomycotina</taxon>
        <taxon>Agaricomycetes</taxon>
        <taxon>Agaricomycetidae</taxon>
        <taxon>Agaricales</taxon>
        <taxon>Marasmiineae</taxon>
        <taxon>Mycenaceae</taxon>
        <taxon>Mycena</taxon>
    </lineage>
</organism>
<name>A0AAD6VCW4_9AGAR</name>
<protein>
    <submittedName>
        <fullName evidence="2">Uncharacterized protein</fullName>
    </submittedName>
</protein>
<comment type="caution">
    <text evidence="2">The sequence shown here is derived from an EMBL/GenBank/DDBJ whole genome shotgun (WGS) entry which is preliminary data.</text>
</comment>
<evidence type="ECO:0000313" key="2">
    <source>
        <dbReference type="EMBL" id="KAJ7209233.1"/>
    </source>
</evidence>
<keyword evidence="3" id="KW-1185">Reference proteome</keyword>
<proteinExistence type="predicted"/>
<evidence type="ECO:0000313" key="3">
    <source>
        <dbReference type="Proteomes" id="UP001219525"/>
    </source>
</evidence>
<dbReference type="EMBL" id="JARJCW010000031">
    <property type="protein sequence ID" value="KAJ7209233.1"/>
    <property type="molecule type" value="Genomic_DNA"/>
</dbReference>
<sequence length="189" mass="20905">MASTTLQKRATVPLARRRTSSSVSRRGRPFNTNFSVKRARTYRKKRPNLVINGVVIKPSKAVKLVGVWLDEDLSFKVQGAAMVAKGNEWVAAFRRIAQVSKGVALKYIRRLYLVICLPRVFYGAEVALAPVRQRARGENRRRDGRAVMVKLASVQLRAARLIVGGMSSSPGDLTGAHADLLPMHLAVDK</sequence>
<accession>A0AAD6VCW4</accession>
<dbReference type="Proteomes" id="UP001219525">
    <property type="component" value="Unassembled WGS sequence"/>
</dbReference>
<gene>
    <name evidence="2" type="ORF">GGX14DRAFT_364855</name>
</gene>
<evidence type="ECO:0000256" key="1">
    <source>
        <dbReference type="SAM" id="MobiDB-lite"/>
    </source>
</evidence>